<feature type="transmembrane region" description="Helical" evidence="2">
    <location>
        <begin position="68"/>
        <end position="92"/>
    </location>
</feature>
<evidence type="ECO:0000313" key="4">
    <source>
        <dbReference type="Proteomes" id="UP000610760"/>
    </source>
</evidence>
<feature type="transmembrane region" description="Helical" evidence="2">
    <location>
        <begin position="193"/>
        <end position="216"/>
    </location>
</feature>
<feature type="transmembrane region" description="Helical" evidence="2">
    <location>
        <begin position="414"/>
        <end position="437"/>
    </location>
</feature>
<proteinExistence type="predicted"/>
<accession>A0A926DZH4</accession>
<feature type="transmembrane region" description="Helical" evidence="2">
    <location>
        <begin position="269"/>
        <end position="288"/>
    </location>
</feature>
<feature type="transmembrane region" description="Helical" evidence="2">
    <location>
        <begin position="300"/>
        <end position="319"/>
    </location>
</feature>
<feature type="transmembrane region" description="Helical" evidence="2">
    <location>
        <begin position="390"/>
        <end position="407"/>
    </location>
</feature>
<dbReference type="InterPro" id="IPR018580">
    <property type="entry name" value="Uncharacterised_YfhO"/>
</dbReference>
<keyword evidence="4" id="KW-1185">Reference proteome</keyword>
<feature type="compositionally biased region" description="Acidic residues" evidence="1">
    <location>
        <begin position="791"/>
        <end position="808"/>
    </location>
</feature>
<keyword evidence="2" id="KW-1133">Transmembrane helix</keyword>
<protein>
    <submittedName>
        <fullName evidence="3">YfhO family protein</fullName>
    </submittedName>
</protein>
<comment type="caution">
    <text evidence="3">The sequence shown here is derived from an EMBL/GenBank/DDBJ whole genome shotgun (WGS) entry which is preliminary data.</text>
</comment>
<name>A0A926DZH4_9FIRM</name>
<gene>
    <name evidence="3" type="ORF">H8710_01515</name>
</gene>
<feature type="transmembrane region" description="Helical" evidence="2">
    <location>
        <begin position="150"/>
        <end position="178"/>
    </location>
</feature>
<keyword evidence="2" id="KW-0812">Transmembrane</keyword>
<evidence type="ECO:0000256" key="2">
    <source>
        <dbReference type="SAM" id="Phobius"/>
    </source>
</evidence>
<dbReference type="Pfam" id="PF09586">
    <property type="entry name" value="YfhO"/>
    <property type="match status" value="2"/>
</dbReference>
<evidence type="ECO:0000313" key="3">
    <source>
        <dbReference type="EMBL" id="MBC8558739.1"/>
    </source>
</evidence>
<feature type="transmembrane region" description="Helical" evidence="2">
    <location>
        <begin position="325"/>
        <end position="343"/>
    </location>
</feature>
<sequence length="849" mass="97264">MDKGLFVYYGDFNVQQIPFYQMCHDAVRSGNLFWNWTTDLGVNFLGSYSFYNIGSPFFWLTIPFPSEAVPYLMAPLLMLKFATASVTSFAFLKRFVKNPNYALIGALLYAFSGFSIYNIFFNHFHEVIAFFPLLLLALEENVVNRRRGVFALMVALSAVINYYFFFGEVIFVTIYFFVRLICGGEFKLNVKQFLLLFFEAVLGVLIAAFLLLPSVLAISGNPRTDNFLLGWNGLLYSSVQRYGLILQSFFYPPDIPAYPNFFPDSNAKWSSVSMFLPLFSMTGVFAMLKSREKHWTKPLFFLSLVIAFIPFLNSSFSAFNNSYYARWFYMPILIMSVMTIVALEKYRENFKFGVKWTAIVAGAFLVISFFPSYKDGKIVFGQLPKYQDRLWAYVMVVVMGLILSYVLTRLTKKAFFRATTIAVCFMAILTSILMMALGKGNSLTTHRVVEMGLHGRDKLTFLQQDKDEFYRIDMYNNVDDDKKCMDNFPMYWQVPTIQAFHSVVPASIFTFYDSIGFDRGVGSRPDVKYRGVRALTSVKYLLTYAGEKDADTEGFSYLTTENEFDIYRNDNYVPMGFTYDYYVNDKMFDDFSEKSRDRLMLSAIHLNDEQIDRYGDILAELPLTEYPIISMEGLQQDAANRRKNTCYFFETDNLGFTAKIDTPTDELAFFSVPWEAGWTATVNGEPAIVENVNNGFMAVRVPAGDSTIRFDYMTPGLKTGFLITLGGLFLLIAYVIMMNRVAKRRPEWRLNPYAHQNREATLSRIAAGDAYAATISRKVRSILHPLPSLDNPEEEIPDCSDEPEEETEIVIPKSEEDEPPAEHPLPKAEEREHPLPQPDEEQTDGTTEK</sequence>
<feature type="transmembrane region" description="Helical" evidence="2">
    <location>
        <begin position="719"/>
        <end position="737"/>
    </location>
</feature>
<dbReference type="AlphaFoldDB" id="A0A926DZH4"/>
<dbReference type="Proteomes" id="UP000610760">
    <property type="component" value="Unassembled WGS sequence"/>
</dbReference>
<feature type="transmembrane region" description="Helical" evidence="2">
    <location>
        <begin position="352"/>
        <end position="370"/>
    </location>
</feature>
<feature type="compositionally biased region" description="Basic and acidic residues" evidence="1">
    <location>
        <begin position="820"/>
        <end position="834"/>
    </location>
</feature>
<keyword evidence="2" id="KW-0472">Membrane</keyword>
<evidence type="ECO:0000256" key="1">
    <source>
        <dbReference type="SAM" id="MobiDB-lite"/>
    </source>
</evidence>
<feature type="transmembrane region" description="Helical" evidence="2">
    <location>
        <begin position="101"/>
        <end position="121"/>
    </location>
</feature>
<dbReference type="PANTHER" id="PTHR38454:SF1">
    <property type="entry name" value="INTEGRAL MEMBRANE PROTEIN"/>
    <property type="match status" value="1"/>
</dbReference>
<reference evidence="3" key="1">
    <citation type="submission" date="2020-08" db="EMBL/GenBank/DDBJ databases">
        <title>Genome public.</title>
        <authorList>
            <person name="Liu C."/>
            <person name="Sun Q."/>
        </authorList>
    </citation>
    <scope>NUCLEOTIDE SEQUENCE</scope>
    <source>
        <strain evidence="3">NSJ-33</strain>
    </source>
</reference>
<dbReference type="PANTHER" id="PTHR38454">
    <property type="entry name" value="INTEGRAL MEMBRANE PROTEIN-RELATED"/>
    <property type="match status" value="1"/>
</dbReference>
<feature type="region of interest" description="Disordered" evidence="1">
    <location>
        <begin position="786"/>
        <end position="849"/>
    </location>
</feature>
<dbReference type="EMBL" id="JACRSV010000001">
    <property type="protein sequence ID" value="MBC8558739.1"/>
    <property type="molecule type" value="Genomic_DNA"/>
</dbReference>
<organism evidence="3 4">
    <name type="scientific">Fumia xinanensis</name>
    <dbReference type="NCBI Taxonomy" id="2763659"/>
    <lineage>
        <taxon>Bacteria</taxon>
        <taxon>Bacillati</taxon>
        <taxon>Bacillota</taxon>
        <taxon>Clostridia</taxon>
        <taxon>Eubacteriales</taxon>
        <taxon>Oscillospiraceae</taxon>
        <taxon>Fumia</taxon>
    </lineage>
</organism>